<dbReference type="EMBL" id="CM018031">
    <property type="protein sequence ID" value="KAA8549369.1"/>
    <property type="molecule type" value="Genomic_DNA"/>
</dbReference>
<dbReference type="AlphaFoldDB" id="A0A5J5C2F5"/>
<accession>A0A5J5C2F5</accession>
<proteinExistence type="predicted"/>
<dbReference type="Proteomes" id="UP000325577">
    <property type="component" value="Linkage Group LG0"/>
</dbReference>
<evidence type="ECO:0000313" key="2">
    <source>
        <dbReference type="Proteomes" id="UP000325577"/>
    </source>
</evidence>
<evidence type="ECO:0000313" key="1">
    <source>
        <dbReference type="EMBL" id="KAA8549369.1"/>
    </source>
</evidence>
<keyword evidence="2" id="KW-1185">Reference proteome</keyword>
<reference evidence="1 2" key="1">
    <citation type="submission" date="2019-09" db="EMBL/GenBank/DDBJ databases">
        <title>A chromosome-level genome assembly of the Chinese tupelo Nyssa sinensis.</title>
        <authorList>
            <person name="Yang X."/>
            <person name="Kang M."/>
            <person name="Yang Y."/>
            <person name="Xiong H."/>
            <person name="Wang M."/>
            <person name="Zhang Z."/>
            <person name="Wang Z."/>
            <person name="Wu H."/>
            <person name="Ma T."/>
            <person name="Liu J."/>
            <person name="Xi Z."/>
        </authorList>
    </citation>
    <scope>NUCLEOTIDE SEQUENCE [LARGE SCALE GENOMIC DNA]</scope>
    <source>
        <strain evidence="1">J267</strain>
        <tissue evidence="1">Leaf</tissue>
    </source>
</reference>
<name>A0A5J5C2F5_9ASTE</name>
<protein>
    <submittedName>
        <fullName evidence="1">Uncharacterized protein</fullName>
    </submittedName>
</protein>
<organism evidence="1 2">
    <name type="scientific">Nyssa sinensis</name>
    <dbReference type="NCBI Taxonomy" id="561372"/>
    <lineage>
        <taxon>Eukaryota</taxon>
        <taxon>Viridiplantae</taxon>
        <taxon>Streptophyta</taxon>
        <taxon>Embryophyta</taxon>
        <taxon>Tracheophyta</taxon>
        <taxon>Spermatophyta</taxon>
        <taxon>Magnoliopsida</taxon>
        <taxon>eudicotyledons</taxon>
        <taxon>Gunneridae</taxon>
        <taxon>Pentapetalae</taxon>
        <taxon>asterids</taxon>
        <taxon>Cornales</taxon>
        <taxon>Nyssaceae</taxon>
        <taxon>Nyssa</taxon>
    </lineage>
</organism>
<gene>
    <name evidence="1" type="ORF">F0562_001053</name>
</gene>
<sequence length="89" mass="10562">MKESRQLENHASQCRSNQNLTWKNLLLIWPIYSPITSAVKKSWWEQGSLLLEKLLLEISPFWTAMFRPWRVSHNKCKKKMAGVLYASRE</sequence>